<evidence type="ECO:0000256" key="2">
    <source>
        <dbReference type="ARBA" id="ARBA00023054"/>
    </source>
</evidence>
<feature type="domain" description="Peptidoglycan binding-like" evidence="5">
    <location>
        <begin position="148"/>
        <end position="201"/>
    </location>
</feature>
<protein>
    <submittedName>
        <fullName evidence="6">Peptidoglycan-binding protein</fullName>
    </submittedName>
</protein>
<dbReference type="Gene3D" id="2.40.420.20">
    <property type="match status" value="1"/>
</dbReference>
<gene>
    <name evidence="6" type="ORF">Airi02_024120</name>
</gene>
<evidence type="ECO:0000313" key="6">
    <source>
        <dbReference type="EMBL" id="GLY84483.1"/>
    </source>
</evidence>
<keyword evidence="7" id="KW-1185">Reference proteome</keyword>
<dbReference type="SUPFAM" id="SSF47090">
    <property type="entry name" value="PGBD-like"/>
    <property type="match status" value="1"/>
</dbReference>
<dbReference type="InterPro" id="IPR036365">
    <property type="entry name" value="PGBD-like_sf"/>
</dbReference>
<evidence type="ECO:0000259" key="5">
    <source>
        <dbReference type="Pfam" id="PF01471"/>
    </source>
</evidence>
<feature type="compositionally biased region" description="Acidic residues" evidence="3">
    <location>
        <begin position="1"/>
        <end position="12"/>
    </location>
</feature>
<dbReference type="AlphaFoldDB" id="A0A9W6RZG8"/>
<keyword evidence="4" id="KW-0812">Transmembrane</keyword>
<evidence type="ECO:0000256" key="4">
    <source>
        <dbReference type="SAM" id="Phobius"/>
    </source>
</evidence>
<dbReference type="GO" id="GO:0030313">
    <property type="term" value="C:cell envelope"/>
    <property type="evidence" value="ECO:0007669"/>
    <property type="project" value="UniProtKB-SubCell"/>
</dbReference>
<keyword evidence="4" id="KW-1133">Transmembrane helix</keyword>
<dbReference type="EMBL" id="BSTK01000003">
    <property type="protein sequence ID" value="GLY84483.1"/>
    <property type="molecule type" value="Genomic_DNA"/>
</dbReference>
<keyword evidence="4" id="KW-0472">Membrane</keyword>
<feature type="region of interest" description="Disordered" evidence="3">
    <location>
        <begin position="1"/>
        <end position="25"/>
    </location>
</feature>
<reference evidence="6" key="1">
    <citation type="submission" date="2023-03" db="EMBL/GenBank/DDBJ databases">
        <title>Actinoallomurus iriomotensis NBRC 103684.</title>
        <authorList>
            <person name="Ichikawa N."/>
            <person name="Sato H."/>
            <person name="Tonouchi N."/>
        </authorList>
    </citation>
    <scope>NUCLEOTIDE SEQUENCE</scope>
    <source>
        <strain evidence="6">NBRC 103684</strain>
    </source>
</reference>
<evidence type="ECO:0000313" key="7">
    <source>
        <dbReference type="Proteomes" id="UP001165074"/>
    </source>
</evidence>
<dbReference type="RefSeq" id="WP_285570067.1">
    <property type="nucleotide sequence ID" value="NZ_BSTK01000003.1"/>
</dbReference>
<dbReference type="InterPro" id="IPR002477">
    <property type="entry name" value="Peptidoglycan-bd-like"/>
</dbReference>
<name>A0A9W6RZG8_9ACTN</name>
<evidence type="ECO:0000256" key="1">
    <source>
        <dbReference type="ARBA" id="ARBA00004196"/>
    </source>
</evidence>
<comment type="subcellular location">
    <subcellularLocation>
        <location evidence="1">Cell envelope</location>
    </subcellularLocation>
</comment>
<sequence>MSVSESDAEAPEAPDTPGRAKRRRFRRGRLPAGVVVVLAAAGGVIVAVHPFGGGDGTPPPAGAGGSLVPVRQGPLSAQISQSGTLSYAAQDDGTPYSVVNQVPGIYTWAPSAGDQVKCGRILYWVGDTPIVLLCGTRPAYRNLSLGDRGRDVRELNANLVTLGYAKKSELDPDSRYFGSATAAALQKLQDEIGADETGELDLGDAVFLPGPLRITKATARLGGRAAPGAPVAEATSADRQVTVDLDASQQAGVKVGDKAQITLPDNTVTTGRVTRVGTVATSSSSDDQGSSNTTIPVYLTLTHPKVAGDLDQAPVQVQITTDGVKQALIVPVTALIGQAGGGYAVERVDARGVHQTVPVTLGLFDNADGLVQVSGNLAAGERVVVPST</sequence>
<dbReference type="Gene3D" id="1.10.101.10">
    <property type="entry name" value="PGBD-like superfamily/PGBD"/>
    <property type="match status" value="1"/>
</dbReference>
<dbReference type="Proteomes" id="UP001165074">
    <property type="component" value="Unassembled WGS sequence"/>
</dbReference>
<comment type="caution">
    <text evidence="6">The sequence shown here is derived from an EMBL/GenBank/DDBJ whole genome shotgun (WGS) entry which is preliminary data.</text>
</comment>
<evidence type="ECO:0000256" key="3">
    <source>
        <dbReference type="SAM" id="MobiDB-lite"/>
    </source>
</evidence>
<dbReference type="Pfam" id="PF01471">
    <property type="entry name" value="PG_binding_1"/>
    <property type="match status" value="1"/>
</dbReference>
<organism evidence="6 7">
    <name type="scientific">Actinoallomurus iriomotensis</name>
    <dbReference type="NCBI Taxonomy" id="478107"/>
    <lineage>
        <taxon>Bacteria</taxon>
        <taxon>Bacillati</taxon>
        <taxon>Actinomycetota</taxon>
        <taxon>Actinomycetes</taxon>
        <taxon>Streptosporangiales</taxon>
        <taxon>Thermomonosporaceae</taxon>
        <taxon>Actinoallomurus</taxon>
    </lineage>
</organism>
<proteinExistence type="predicted"/>
<dbReference type="InterPro" id="IPR036366">
    <property type="entry name" value="PGBDSf"/>
</dbReference>
<dbReference type="InterPro" id="IPR050465">
    <property type="entry name" value="UPF0194_transport"/>
</dbReference>
<dbReference type="PANTHER" id="PTHR32347">
    <property type="entry name" value="EFFLUX SYSTEM COMPONENT YKNX-RELATED"/>
    <property type="match status" value="1"/>
</dbReference>
<feature type="transmembrane region" description="Helical" evidence="4">
    <location>
        <begin position="30"/>
        <end position="51"/>
    </location>
</feature>
<keyword evidence="2" id="KW-0175">Coiled coil</keyword>
<dbReference type="Gene3D" id="2.40.30.170">
    <property type="match status" value="1"/>
</dbReference>
<accession>A0A9W6RZG8</accession>